<feature type="domain" description="Methyltransferase FkbM" evidence="2">
    <location>
        <begin position="127"/>
        <end position="213"/>
    </location>
</feature>
<dbReference type="PROSITE" id="PS01131">
    <property type="entry name" value="RRNA_A_DIMETH"/>
    <property type="match status" value="1"/>
</dbReference>
<dbReference type="EMBL" id="JACEON010000004">
    <property type="protein sequence ID" value="MBA4611300.1"/>
    <property type="molecule type" value="Genomic_DNA"/>
</dbReference>
<keyword evidence="3" id="KW-0808">Transferase</keyword>
<keyword evidence="4" id="KW-1185">Reference proteome</keyword>
<evidence type="ECO:0000313" key="4">
    <source>
        <dbReference type="Proteomes" id="UP000559404"/>
    </source>
</evidence>
<reference evidence="3 4" key="1">
    <citation type="submission" date="2020-07" db="EMBL/GenBank/DDBJ databases">
        <authorList>
            <person name="Li M."/>
        </authorList>
    </citation>
    <scope>NUCLEOTIDE SEQUENCE [LARGE SCALE GENOMIC DNA]</scope>
    <source>
        <strain evidence="3 4">DSM 23284</strain>
    </source>
</reference>
<proteinExistence type="predicted"/>
<protein>
    <submittedName>
        <fullName evidence="3">FkbM family methyltransferase</fullName>
    </submittedName>
</protein>
<dbReference type="InterPro" id="IPR029063">
    <property type="entry name" value="SAM-dependent_MTases_sf"/>
</dbReference>
<comment type="caution">
    <text evidence="3">The sequence shown here is derived from an EMBL/GenBank/DDBJ whole genome shotgun (WGS) entry which is preliminary data.</text>
</comment>
<name>A0A838XWW2_9HYPH</name>
<dbReference type="NCBIfam" id="TIGR01444">
    <property type="entry name" value="fkbM_fam"/>
    <property type="match status" value="1"/>
</dbReference>
<sequence>MSHEMVKHGTCDLYLSVDQLVANDRIVSEIEKGRYETSELNVATRFVKPTDRVLELGAGVGFISAGVMRAVRPAFYAAVEADARLIPHIRRTHQHNGVEGVEVINGACVANPATLSEGRVEFVVHREFWQSGIDRRRRTEDTIVSVETFDASRFIKEHAVNVLIADIEGAELDLLRHLRFGSLRKIVVELHPQTIGQEGVLEIFSILCAEGFAYSTALSAATVVCFEKVRSRSDTGA</sequence>
<dbReference type="Pfam" id="PF05050">
    <property type="entry name" value="Methyltransf_21"/>
    <property type="match status" value="1"/>
</dbReference>
<evidence type="ECO:0000256" key="1">
    <source>
        <dbReference type="ARBA" id="ARBA00022691"/>
    </source>
</evidence>
<dbReference type="InterPro" id="IPR020596">
    <property type="entry name" value="rRNA_Ade_Mease_Trfase_CS"/>
</dbReference>
<dbReference type="Gene3D" id="3.40.50.150">
    <property type="entry name" value="Vaccinia Virus protein VP39"/>
    <property type="match status" value="1"/>
</dbReference>
<dbReference type="CDD" id="cd02440">
    <property type="entry name" value="AdoMet_MTases"/>
    <property type="match status" value="1"/>
</dbReference>
<dbReference type="AlphaFoldDB" id="A0A838XWW2"/>
<dbReference type="GO" id="GO:0000179">
    <property type="term" value="F:rRNA (adenine-N6,N6-)-dimethyltransferase activity"/>
    <property type="evidence" value="ECO:0007669"/>
    <property type="project" value="InterPro"/>
</dbReference>
<organism evidence="3 4">
    <name type="scientific">Stappia taiwanensis</name>
    <dbReference type="NCBI Taxonomy" id="992267"/>
    <lineage>
        <taxon>Bacteria</taxon>
        <taxon>Pseudomonadati</taxon>
        <taxon>Pseudomonadota</taxon>
        <taxon>Alphaproteobacteria</taxon>
        <taxon>Hyphomicrobiales</taxon>
        <taxon>Stappiaceae</taxon>
        <taxon>Stappia</taxon>
    </lineage>
</organism>
<keyword evidence="1" id="KW-0949">S-adenosyl-L-methionine</keyword>
<evidence type="ECO:0000313" key="3">
    <source>
        <dbReference type="EMBL" id="MBA4611300.1"/>
    </source>
</evidence>
<dbReference type="InterPro" id="IPR006342">
    <property type="entry name" value="FkbM_mtfrase"/>
</dbReference>
<evidence type="ECO:0000259" key="2">
    <source>
        <dbReference type="Pfam" id="PF05050"/>
    </source>
</evidence>
<reference evidence="3 4" key="2">
    <citation type="submission" date="2020-08" db="EMBL/GenBank/DDBJ databases">
        <title>Stappia taiwanensis sp. nov., isolated from a coastal thermal spring.</title>
        <authorList>
            <person name="Kampfer P."/>
        </authorList>
    </citation>
    <scope>NUCLEOTIDE SEQUENCE [LARGE SCALE GENOMIC DNA]</scope>
    <source>
        <strain evidence="3 4">DSM 23284</strain>
    </source>
</reference>
<dbReference type="Proteomes" id="UP000559404">
    <property type="component" value="Unassembled WGS sequence"/>
</dbReference>
<accession>A0A838XWW2</accession>
<gene>
    <name evidence="3" type="ORF">H1W37_06545</name>
</gene>
<dbReference type="RefSeq" id="WP_181759485.1">
    <property type="nucleotide sequence ID" value="NZ_BMCR01000002.1"/>
</dbReference>
<keyword evidence="3" id="KW-0489">Methyltransferase</keyword>
<dbReference type="SUPFAM" id="SSF53335">
    <property type="entry name" value="S-adenosyl-L-methionine-dependent methyltransferases"/>
    <property type="match status" value="1"/>
</dbReference>